<dbReference type="PANTHER" id="PTHR46502:SF22">
    <property type="entry name" value="C2 DOMAIN-CONTAINING PROTEIN"/>
    <property type="match status" value="1"/>
</dbReference>
<evidence type="ECO:0000313" key="5">
    <source>
        <dbReference type="Proteomes" id="UP000593564"/>
    </source>
</evidence>
<keyword evidence="2" id="KW-0106">Calcium</keyword>
<evidence type="ECO:0000313" key="4">
    <source>
        <dbReference type="EMBL" id="KAF5940838.1"/>
    </source>
</evidence>
<proteinExistence type="predicted"/>
<protein>
    <recommendedName>
        <fullName evidence="3">C2 domain-containing protein</fullName>
    </recommendedName>
</protein>
<dbReference type="Pfam" id="PF00168">
    <property type="entry name" value="C2"/>
    <property type="match status" value="1"/>
</dbReference>
<dbReference type="SUPFAM" id="SSF49562">
    <property type="entry name" value="C2 domain (Calcium/lipid-binding domain, CaLB)"/>
    <property type="match status" value="1"/>
</dbReference>
<dbReference type="AlphaFoldDB" id="A0A7J7GN57"/>
<dbReference type="InterPro" id="IPR035892">
    <property type="entry name" value="C2_domain_sf"/>
</dbReference>
<organism evidence="4 5">
    <name type="scientific">Camellia sinensis</name>
    <name type="common">Tea plant</name>
    <name type="synonym">Thea sinensis</name>
    <dbReference type="NCBI Taxonomy" id="4442"/>
    <lineage>
        <taxon>Eukaryota</taxon>
        <taxon>Viridiplantae</taxon>
        <taxon>Streptophyta</taxon>
        <taxon>Embryophyta</taxon>
        <taxon>Tracheophyta</taxon>
        <taxon>Spermatophyta</taxon>
        <taxon>Magnoliopsida</taxon>
        <taxon>eudicotyledons</taxon>
        <taxon>Gunneridae</taxon>
        <taxon>Pentapetalae</taxon>
        <taxon>asterids</taxon>
        <taxon>Ericales</taxon>
        <taxon>Theaceae</taxon>
        <taxon>Camellia</taxon>
    </lineage>
</organism>
<dbReference type="EMBL" id="JACBKZ010000010">
    <property type="protein sequence ID" value="KAF5940838.1"/>
    <property type="molecule type" value="Genomic_DNA"/>
</dbReference>
<name>A0A7J7GN57_CAMSI</name>
<dbReference type="GO" id="GO:0046872">
    <property type="term" value="F:metal ion binding"/>
    <property type="evidence" value="ECO:0007669"/>
    <property type="project" value="UniProtKB-KW"/>
</dbReference>
<dbReference type="Proteomes" id="UP000593564">
    <property type="component" value="Unassembled WGS sequence"/>
</dbReference>
<evidence type="ECO:0000256" key="2">
    <source>
        <dbReference type="ARBA" id="ARBA00022837"/>
    </source>
</evidence>
<sequence length="120" mass="13677">MAKGTLEVLLVDAYGLKDRESVLGEGRKLVWNEKMTFNIEYPVPSVHEDQTYKLILRIMDKHKLSDDNLVGETTIYIKDVLSFGVEKGKAELRPQKYRVVLPDKTYSGEISVAVTFTLNK</sequence>
<reference evidence="5" key="1">
    <citation type="journal article" date="2020" name="Nat. Commun.">
        <title>Genome assembly of wild tea tree DASZ reveals pedigree and selection history of tea varieties.</title>
        <authorList>
            <person name="Zhang W."/>
            <person name="Zhang Y."/>
            <person name="Qiu H."/>
            <person name="Guo Y."/>
            <person name="Wan H."/>
            <person name="Zhang X."/>
            <person name="Scossa F."/>
            <person name="Alseekh S."/>
            <person name="Zhang Q."/>
            <person name="Wang P."/>
            <person name="Xu L."/>
            <person name="Schmidt M.H."/>
            <person name="Jia X."/>
            <person name="Li D."/>
            <person name="Zhu A."/>
            <person name="Guo F."/>
            <person name="Chen W."/>
            <person name="Ni D."/>
            <person name="Usadel B."/>
            <person name="Fernie A.R."/>
            <person name="Wen W."/>
        </authorList>
    </citation>
    <scope>NUCLEOTIDE SEQUENCE [LARGE SCALE GENOMIC DNA]</scope>
    <source>
        <strain evidence="5">cv. G240</strain>
    </source>
</reference>
<evidence type="ECO:0000259" key="3">
    <source>
        <dbReference type="Pfam" id="PF00168"/>
    </source>
</evidence>
<keyword evidence="1" id="KW-0479">Metal-binding</keyword>
<gene>
    <name evidence="4" type="ORF">HYC85_022005</name>
</gene>
<comment type="caution">
    <text evidence="4">The sequence shown here is derived from an EMBL/GenBank/DDBJ whole genome shotgun (WGS) entry which is preliminary data.</text>
</comment>
<dbReference type="InterPro" id="IPR000008">
    <property type="entry name" value="C2_dom"/>
</dbReference>
<dbReference type="PANTHER" id="PTHR46502">
    <property type="entry name" value="C2 DOMAIN-CONTAINING"/>
    <property type="match status" value="1"/>
</dbReference>
<accession>A0A7J7GN57</accession>
<keyword evidence="5" id="KW-1185">Reference proteome</keyword>
<evidence type="ECO:0000256" key="1">
    <source>
        <dbReference type="ARBA" id="ARBA00022723"/>
    </source>
</evidence>
<reference evidence="4 5" key="2">
    <citation type="submission" date="2020-07" db="EMBL/GenBank/DDBJ databases">
        <title>Genome assembly of wild tea tree DASZ reveals pedigree and selection history of tea varieties.</title>
        <authorList>
            <person name="Zhang W."/>
        </authorList>
    </citation>
    <scope>NUCLEOTIDE SEQUENCE [LARGE SCALE GENOMIC DNA]</scope>
    <source>
        <strain evidence="5">cv. G240</strain>
        <tissue evidence="4">Leaf</tissue>
    </source>
</reference>
<dbReference type="Gene3D" id="2.60.40.150">
    <property type="entry name" value="C2 domain"/>
    <property type="match status" value="1"/>
</dbReference>
<feature type="domain" description="C2" evidence="3">
    <location>
        <begin position="29"/>
        <end position="81"/>
    </location>
</feature>